<dbReference type="SUPFAM" id="SSF56801">
    <property type="entry name" value="Acetyl-CoA synthetase-like"/>
    <property type="match status" value="2"/>
</dbReference>
<dbReference type="InterPro" id="IPR045851">
    <property type="entry name" value="AMP-bd_C_sf"/>
</dbReference>
<evidence type="ECO:0000256" key="4">
    <source>
        <dbReference type="ARBA" id="ARBA00022553"/>
    </source>
</evidence>
<dbReference type="Pfam" id="PF00501">
    <property type="entry name" value="AMP-binding"/>
    <property type="match status" value="2"/>
</dbReference>
<dbReference type="InterPro" id="IPR020806">
    <property type="entry name" value="PKS_PP-bd"/>
</dbReference>
<dbReference type="GO" id="GO:0008610">
    <property type="term" value="P:lipid biosynthetic process"/>
    <property type="evidence" value="ECO:0007669"/>
    <property type="project" value="UniProtKB-ARBA"/>
</dbReference>
<dbReference type="Gene3D" id="3.30.300.30">
    <property type="match status" value="2"/>
</dbReference>
<protein>
    <submittedName>
        <fullName evidence="7">Non-ribosomal peptide synthetase</fullName>
    </submittedName>
</protein>
<dbReference type="GO" id="GO:0003824">
    <property type="term" value="F:catalytic activity"/>
    <property type="evidence" value="ECO:0007669"/>
    <property type="project" value="InterPro"/>
</dbReference>
<feature type="domain" description="Carrier" evidence="6">
    <location>
        <begin position="961"/>
        <end position="1036"/>
    </location>
</feature>
<dbReference type="CDD" id="cd19543">
    <property type="entry name" value="DCL_NRPS"/>
    <property type="match status" value="1"/>
</dbReference>
<reference evidence="7" key="1">
    <citation type="journal article" date="2021" name="Angew. Chem. Int. Ed. Engl.">
        <title>Gausemycins A,B - cyclic lipoglycopeptides from Streptomyces sp.</title>
        <authorList>
            <person name="Tyurin A."/>
            <person name="Alferova V."/>
            <person name="Paramonov A."/>
            <person name="Shuvalov M."/>
            <person name="Kudryakova G."/>
            <person name="Rogozhin E."/>
            <person name="Zherebker A."/>
            <person name="Brylev V."/>
            <person name="Chistov A."/>
            <person name="Baranova A."/>
            <person name="Birykov M."/>
            <person name="Ivanov I."/>
            <person name="Prokhorenko I."/>
            <person name="Grammatikova N."/>
            <person name="Kravchenko T."/>
            <person name="Isakova E."/>
            <person name="Mirchink E."/>
            <person name="Gladkikh E."/>
            <person name="Svirshchevskaya E."/>
            <person name="Mardanov A."/>
            <person name="Beletsky A."/>
            <person name="Kocharovskaya M."/>
            <person name="Kulyaeva V."/>
            <person name="Shashkov A."/>
            <person name="Nifantiev N."/>
            <person name="Apt A."/>
            <person name="Majorov K."/>
            <person name="Efimova S."/>
            <person name="Ravin N."/>
            <person name="Nikolaev E."/>
            <person name="Ostroumova O."/>
            <person name="Katrukha G."/>
            <person name="Lapchinskaya O."/>
            <person name="Dontsova O."/>
            <person name="Terekhov S."/>
            <person name="Osterman I."/>
            <person name="Shenkarev Z."/>
            <person name="Korshun V.A."/>
        </authorList>
    </citation>
    <scope>NUCLEOTIDE SEQUENCE</scope>
    <source>
        <strain evidence="7">INA-Ac-5812</strain>
    </source>
</reference>
<comment type="similarity">
    <text evidence="2">Belongs to the ATP-dependent AMP-binding enzyme family.</text>
</comment>
<dbReference type="CDD" id="cd19540">
    <property type="entry name" value="LCL_NRPS-like"/>
    <property type="match status" value="1"/>
</dbReference>
<dbReference type="FunFam" id="1.10.1200.10:FF:000016">
    <property type="entry name" value="Non-ribosomal peptide synthase"/>
    <property type="match status" value="1"/>
</dbReference>
<dbReference type="NCBIfam" id="TIGR01733">
    <property type="entry name" value="AA-adenyl-dom"/>
    <property type="match status" value="2"/>
</dbReference>
<dbReference type="Gene3D" id="3.30.559.10">
    <property type="entry name" value="Chloramphenicol acetyltransferase-like domain"/>
    <property type="match status" value="2"/>
</dbReference>
<dbReference type="GO" id="GO:0043041">
    <property type="term" value="P:amino acid activation for nonribosomal peptide biosynthetic process"/>
    <property type="evidence" value="ECO:0007669"/>
    <property type="project" value="TreeGrafter"/>
</dbReference>
<dbReference type="SUPFAM" id="SSF53474">
    <property type="entry name" value="alpha/beta-Hydrolases"/>
    <property type="match status" value="1"/>
</dbReference>
<feature type="region of interest" description="Disordered" evidence="5">
    <location>
        <begin position="2384"/>
        <end position="2408"/>
    </location>
</feature>
<evidence type="ECO:0000256" key="5">
    <source>
        <dbReference type="SAM" id="MobiDB-lite"/>
    </source>
</evidence>
<dbReference type="Gene3D" id="3.40.50.980">
    <property type="match status" value="2"/>
</dbReference>
<gene>
    <name evidence="7" type="primary">gauD</name>
</gene>
<keyword evidence="4" id="KW-0597">Phosphoprotein</keyword>
<dbReference type="EMBL" id="MZ394730">
    <property type="protein sequence ID" value="QWT72293.1"/>
    <property type="molecule type" value="Genomic_DNA"/>
</dbReference>
<dbReference type="GO" id="GO:0044550">
    <property type="term" value="P:secondary metabolite biosynthetic process"/>
    <property type="evidence" value="ECO:0007669"/>
    <property type="project" value="TreeGrafter"/>
</dbReference>
<dbReference type="FunFam" id="2.30.38.10:FF:000001">
    <property type="entry name" value="Non-ribosomal peptide synthetase PvdI"/>
    <property type="match status" value="2"/>
</dbReference>
<dbReference type="PANTHER" id="PTHR45527:SF1">
    <property type="entry name" value="FATTY ACID SYNTHASE"/>
    <property type="match status" value="1"/>
</dbReference>
<feature type="compositionally biased region" description="Polar residues" evidence="5">
    <location>
        <begin position="2396"/>
        <end position="2408"/>
    </location>
</feature>
<dbReference type="PANTHER" id="PTHR45527">
    <property type="entry name" value="NONRIBOSOMAL PEPTIDE SYNTHETASE"/>
    <property type="match status" value="1"/>
</dbReference>
<dbReference type="PROSITE" id="PS50075">
    <property type="entry name" value="CARRIER"/>
    <property type="match status" value="2"/>
</dbReference>
<evidence type="ECO:0000256" key="1">
    <source>
        <dbReference type="ARBA" id="ARBA00001957"/>
    </source>
</evidence>
<evidence type="ECO:0000256" key="2">
    <source>
        <dbReference type="ARBA" id="ARBA00006432"/>
    </source>
</evidence>
<dbReference type="Pfam" id="PF00668">
    <property type="entry name" value="Condensation"/>
    <property type="match status" value="2"/>
</dbReference>
<dbReference type="GO" id="GO:0005829">
    <property type="term" value="C:cytosol"/>
    <property type="evidence" value="ECO:0007669"/>
    <property type="project" value="TreeGrafter"/>
</dbReference>
<proteinExistence type="inferred from homology"/>
<evidence type="ECO:0000313" key="7">
    <source>
        <dbReference type="EMBL" id="QWT72293.1"/>
    </source>
</evidence>
<dbReference type="InterPro" id="IPR020845">
    <property type="entry name" value="AMP-binding_CS"/>
</dbReference>
<keyword evidence="3" id="KW-0596">Phosphopantetheine</keyword>
<accession>A0A8F2FAY0</accession>
<dbReference type="SMART" id="SM00823">
    <property type="entry name" value="PKS_PP"/>
    <property type="match status" value="2"/>
</dbReference>
<name>A0A8F2FAY0_STRKN</name>
<dbReference type="Gene3D" id="3.40.50.1820">
    <property type="entry name" value="alpha/beta hydrolase"/>
    <property type="match status" value="1"/>
</dbReference>
<dbReference type="Pfam" id="PF00975">
    <property type="entry name" value="Thioesterase"/>
    <property type="match status" value="1"/>
</dbReference>
<reference evidence="7" key="2">
    <citation type="submission" date="2021-06" db="EMBL/GenBank/DDBJ databases">
        <authorList>
            <person name="Alferova V.A."/>
            <person name="Mardanov A.V."/>
            <person name="Beletsky A.V."/>
            <person name="Ravin N.V."/>
            <person name="Osterman I.A."/>
            <person name="Terekhov S.S."/>
        </authorList>
    </citation>
    <scope>NUCLEOTIDE SEQUENCE</scope>
    <source>
        <strain evidence="7">INA-Ac-5812</strain>
    </source>
</reference>
<dbReference type="InterPro" id="IPR036736">
    <property type="entry name" value="ACP-like_sf"/>
</dbReference>
<dbReference type="Pfam" id="PF00550">
    <property type="entry name" value="PP-binding"/>
    <property type="match status" value="2"/>
</dbReference>
<dbReference type="RefSeq" id="WP_399933690.1">
    <property type="nucleotide sequence ID" value="NZ_CP172446.1"/>
</dbReference>
<dbReference type="GO" id="GO:0017000">
    <property type="term" value="P:antibiotic biosynthetic process"/>
    <property type="evidence" value="ECO:0007669"/>
    <property type="project" value="UniProtKB-ARBA"/>
</dbReference>
<evidence type="ECO:0000256" key="3">
    <source>
        <dbReference type="ARBA" id="ARBA00022450"/>
    </source>
</evidence>
<dbReference type="PROSITE" id="PS00012">
    <property type="entry name" value="PHOSPHOPANTETHEINE"/>
    <property type="match status" value="1"/>
</dbReference>
<sequence>MNTSGLQDILPLSPLQEGLLFHRLYSGDAPDVYAVQLVVELTGDLSVPSLKQAAQALLARHPGLRAAFRHEGLSRPVQLIPRQVPLRWSEYDLSDAPEAERDRRLEELLRADRYERFDLATPPLVRFLCIRVAQDRHVFVMSNHHLLLDGWSLPIVLRDLVTLYATGGDDSELPRVRSPRDHLEWLSRRDRAADRAAWAEAVGSFDEPSLIAPAARTAPAPELPDELELELDATTTAALAPVARRLGVTAGTLVQTAWALVLAQYTGKDDIVFGATVSGRPADVEGVETMVGLFINTVPVRVRLRPAEHLADLITRVQEEQTRLLPHHHLDLSSIRQLSGLPGTTQMFDTLLVYENYPAAPRGTVGGAEAGGELRITGMRGRDATHYPLTLLVHPGERLRLRLEHRADTVDEAEARKLGEQLLQALRAVVHETRIPVGRLDVRAPAERLHPAAHRGEDLALPEASLVGLFEEWVVRVPGAVAVEFEGGVVSYGELDGRANRLARFLRSLGVGGESRVVVALPRSVDAVVAFLGVLKAGGVYVPVDPSYPVERIAFVVGDCVPSAVISVSGAGVAGCGGVPLVLLDDPVVVSGLAEVSSGSLGVVSCREQAAYVLYTSGSTGRPKGVVVSQGGVVNVLAGLRGVVGAGSGRVLALTTFAFDIAVLELFGPLTAGGCVVLASSEVVGDAGLLVDLVVSSGVSVVQATPSLWREILAVAGDRLKHVHAMLGGEPFSDDMAGTLVESLASVWNGYGPTEASVYATATEISGPDVTIGRPVANTRVFVLDGFLRPVPVGVSGELYVAGAGVARGYWGRAGLTAERFVACPFGGVGERMYRTGDVVRWRGDGVLEFVGRVDDQVKVRGFRIELGEVEAALVGCGGVARAVAVVREDTVGDRRLVAGVVPEDGVVLDLGVVRAEVGRRLPDYMVPALVVLGEVPLTPNGKVDRRALPEPEAVVVSGRGPRSPRQEILCGLFAEVLGVPAVGIDDNFFALGGHSLLATRLVGRARAVLDAELSVRQLFEAPTVAGLDRVVEGAGRSRVPVLRAGSRPGRLPLSFGQQRLWFLHQLEGPGAAYNVPLALRLSGPLDREALRLALGDVVARHESLRTVFAEDAEGPYQRVLDAGVAVPWSVASCGREELSDRLEEAARYAFDLTVDVLVRATLFELGPDEHALLLLVHHIATDAWSLRPFVSDLVAAYGARADGQSPRWPVLPVQYADFAVWQREMLGSEDDPESLVSAQVTYWRERLAELPAEIALPVDRPRPPIPSQRGGRVEFTVPAAVHAGVTKLARECGASVFMVLQAALGLLLARSGAGDDIPIGTPVAGRGDDAVDDLVGLFINSLVLRTDVSGDPTFRELVARVRETDLEAYAHQDLPFERLVEILNPERSLSRHPLFQVMLTLNNTAGISGAAAAGGGDLTVRPLAAETATAKFDLLLSFGELRTAQGEPDGLNGALEYDTAQFDASTAHRLTLRLVSVLEQVTGDPKLTAGATRITLPDELEAMRAWNDTARDVPSTPLPELFGAQARRHAEHPAILHEHGTLTYAELDAQTNALARALLAHGAGPDAVVVLALPRGADFVRGVIGTLKAGAAYVPLGPELPATRQEFVLRDARPAVLLTTRDIAARLPRHHSTLLLDDTTLAAAPQASVTDEERGGPLLPEHLAYVMYTSGSTGEPKAVEMTVRAVQNLLHWHQEALPAPDGSVTAQFTDTGFDVSVQEILSALLCGKTLAICPEDVRRDPDRMVAWLKEAGVHELLAPTLVIEAVCASALAAGAELTALRHVAQAGEALLTDGAIGRHWSAATHRPRLHNHYGPTETHVVTAEPLPVDPAHWPAAPAIGSPLPNVRVHVLDHRLRPVPPGVPGELYVSGAAVARGYRGRPRLTAERFVACPSGAPGERMYRTGDRVRRSADGRLHHLGRVDDQVKIRGFRVEPGEVAAVLRSDTEVNAAAVLARDATSLIAFVTPAPGGAPDPRELRARMLRTVPDHLVPADFVVVDALPLTRNGKLDRRALLGMDIARPTARAAATEAEKRICAIFAEVLGIDRVMPDDDFFRLGGHSFLATKVTVRVNEQLEAELGVRDLFEAPTPADLARAVESRGTRDSFAPLLPLRTKGGGRPLFCVHPGGGVAWCYSGLLTHLDSDIPVYGLQARALSRPGEAPADVGEMAADYLQQIREIQPEGPYRLLGWSFGGVVAHEIAVRLQHEGEEVELLGLVDSYPNVSDGTDGSGASGVFEQDVLEGALRQLEDKLLVDNLTAAGFPFEEAELAGDRSGLVARYLEFLHARQHPLAAVGDRTLLAMKDAWIHHSRLLATHRPGHYRGDLLMFSAVHLPPELRGRVDATAWRPFVDGVIEDHPVDAEHEQLLTVPAHIATIGRSLAARLSADGAQEPSERPGSTSLATSREPA</sequence>
<dbReference type="InterPro" id="IPR042099">
    <property type="entry name" value="ANL_N_sf"/>
</dbReference>
<evidence type="ECO:0000259" key="6">
    <source>
        <dbReference type="PROSITE" id="PS50075"/>
    </source>
</evidence>
<comment type="cofactor">
    <cofactor evidence="1">
        <name>pantetheine 4'-phosphate</name>
        <dbReference type="ChEBI" id="CHEBI:47942"/>
    </cofactor>
</comment>
<dbReference type="InterPro" id="IPR000873">
    <property type="entry name" value="AMP-dep_synth/lig_dom"/>
</dbReference>
<dbReference type="Gene3D" id="3.40.50.12780">
    <property type="entry name" value="N-terminal domain of ligase-like"/>
    <property type="match status" value="1"/>
</dbReference>
<dbReference type="Gene3D" id="2.30.38.10">
    <property type="entry name" value="Luciferase, Domain 3"/>
    <property type="match status" value="1"/>
</dbReference>
<dbReference type="InterPro" id="IPR001242">
    <property type="entry name" value="Condensation_dom"/>
</dbReference>
<dbReference type="GO" id="GO:0031177">
    <property type="term" value="F:phosphopantetheine binding"/>
    <property type="evidence" value="ECO:0007669"/>
    <property type="project" value="InterPro"/>
</dbReference>
<dbReference type="FunFam" id="1.10.1200.10:FF:000005">
    <property type="entry name" value="Nonribosomal peptide synthetase 1"/>
    <property type="match status" value="1"/>
</dbReference>
<dbReference type="GO" id="GO:0072330">
    <property type="term" value="P:monocarboxylic acid biosynthetic process"/>
    <property type="evidence" value="ECO:0007669"/>
    <property type="project" value="UniProtKB-ARBA"/>
</dbReference>
<dbReference type="FunFam" id="3.40.50.980:FF:000001">
    <property type="entry name" value="Non-ribosomal peptide synthetase"/>
    <property type="match status" value="2"/>
</dbReference>
<dbReference type="SUPFAM" id="SSF47336">
    <property type="entry name" value="ACP-like"/>
    <property type="match status" value="2"/>
</dbReference>
<dbReference type="Gene3D" id="3.30.559.30">
    <property type="entry name" value="Nonribosomal peptide synthetase, condensation domain"/>
    <property type="match status" value="2"/>
</dbReference>
<dbReference type="PROSITE" id="PS00455">
    <property type="entry name" value="AMP_BINDING"/>
    <property type="match status" value="2"/>
</dbReference>
<dbReference type="InterPro" id="IPR029058">
    <property type="entry name" value="AB_hydrolase_fold"/>
</dbReference>
<dbReference type="SUPFAM" id="SSF52777">
    <property type="entry name" value="CoA-dependent acyltransferases"/>
    <property type="match status" value="4"/>
</dbReference>
<dbReference type="Gene3D" id="1.10.1200.10">
    <property type="entry name" value="ACP-like"/>
    <property type="match status" value="1"/>
</dbReference>
<dbReference type="CDD" id="cd05930">
    <property type="entry name" value="A_NRPS"/>
    <property type="match status" value="1"/>
</dbReference>
<dbReference type="Pfam" id="PF13193">
    <property type="entry name" value="AMP-binding_C"/>
    <property type="match status" value="2"/>
</dbReference>
<feature type="domain" description="Carrier" evidence="6">
    <location>
        <begin position="2026"/>
        <end position="2101"/>
    </location>
</feature>
<dbReference type="InterPro" id="IPR006162">
    <property type="entry name" value="Ppantetheine_attach_site"/>
</dbReference>
<dbReference type="InterPro" id="IPR010071">
    <property type="entry name" value="AA_adenyl_dom"/>
</dbReference>
<organism evidence="7">
    <name type="scientific">Streptomyces kanamyceticus</name>
    <dbReference type="NCBI Taxonomy" id="1967"/>
    <lineage>
        <taxon>Bacteria</taxon>
        <taxon>Bacillati</taxon>
        <taxon>Actinomycetota</taxon>
        <taxon>Actinomycetes</taxon>
        <taxon>Kitasatosporales</taxon>
        <taxon>Streptomycetaceae</taxon>
        <taxon>Streptomyces</taxon>
    </lineage>
</organism>
<dbReference type="InterPro" id="IPR001031">
    <property type="entry name" value="Thioesterase"/>
</dbReference>
<dbReference type="InterPro" id="IPR023213">
    <property type="entry name" value="CAT-like_dom_sf"/>
</dbReference>
<dbReference type="InterPro" id="IPR025110">
    <property type="entry name" value="AMP-bd_C"/>
</dbReference>
<dbReference type="InterPro" id="IPR009081">
    <property type="entry name" value="PP-bd_ACP"/>
</dbReference>